<dbReference type="AlphaFoldDB" id="A0A3P1C411"/>
<dbReference type="InterPro" id="IPR042095">
    <property type="entry name" value="SUMF_sf"/>
</dbReference>
<dbReference type="Proteomes" id="UP000271925">
    <property type="component" value="Unassembled WGS sequence"/>
</dbReference>
<dbReference type="Pfam" id="PF03781">
    <property type="entry name" value="FGE-sulfatase"/>
    <property type="match status" value="1"/>
</dbReference>
<dbReference type="InterPro" id="IPR016187">
    <property type="entry name" value="CTDL_fold"/>
</dbReference>
<gene>
    <name evidence="2" type="ORF">EHT25_00240</name>
</gene>
<dbReference type="SUPFAM" id="SSF56436">
    <property type="entry name" value="C-type lectin-like"/>
    <property type="match status" value="1"/>
</dbReference>
<dbReference type="EMBL" id="RQJO01000007">
    <property type="protein sequence ID" value="RRB07873.1"/>
    <property type="molecule type" value="Genomic_DNA"/>
</dbReference>
<keyword evidence="3" id="KW-1185">Reference proteome</keyword>
<sequence length="67" mass="7478">MKLPTEAEWKYAAGEGLQSQGYLYSGVKTADAVGWVAENNGGQLRRSYRLSVQEIGLFLQIGELSRW</sequence>
<comment type="caution">
    <text evidence="2">The sequence shown here is derived from an EMBL/GenBank/DDBJ whole genome shotgun (WGS) entry which is preliminary data.</text>
</comment>
<dbReference type="OrthoDB" id="9768004at2"/>
<dbReference type="InterPro" id="IPR005532">
    <property type="entry name" value="SUMF_dom"/>
</dbReference>
<proteinExistence type="predicted"/>
<evidence type="ECO:0000259" key="1">
    <source>
        <dbReference type="Pfam" id="PF03781"/>
    </source>
</evidence>
<feature type="domain" description="Sulfatase-modifying factor enzyme-like" evidence="1">
    <location>
        <begin position="2"/>
        <end position="58"/>
    </location>
</feature>
<dbReference type="Gene3D" id="3.90.1580.10">
    <property type="entry name" value="paralog of FGE (formylglycine-generating enzyme)"/>
    <property type="match status" value="1"/>
</dbReference>
<name>A0A3P1C411_9BACT</name>
<protein>
    <recommendedName>
        <fullName evidence="1">Sulfatase-modifying factor enzyme-like domain-containing protein</fullName>
    </recommendedName>
</protein>
<evidence type="ECO:0000313" key="3">
    <source>
        <dbReference type="Proteomes" id="UP000271925"/>
    </source>
</evidence>
<reference evidence="2 3" key="1">
    <citation type="submission" date="2018-11" db="EMBL/GenBank/DDBJ databases">
        <authorList>
            <person name="Zhou Z."/>
            <person name="Wang G."/>
        </authorList>
    </citation>
    <scope>NUCLEOTIDE SEQUENCE [LARGE SCALE GENOMIC DNA]</scope>
    <source>
        <strain evidence="2 3">KCTC52004</strain>
    </source>
</reference>
<accession>A0A3P1C411</accession>
<organism evidence="2 3">
    <name type="scientific">Larkinella rosea</name>
    <dbReference type="NCBI Taxonomy" id="2025312"/>
    <lineage>
        <taxon>Bacteria</taxon>
        <taxon>Pseudomonadati</taxon>
        <taxon>Bacteroidota</taxon>
        <taxon>Cytophagia</taxon>
        <taxon>Cytophagales</taxon>
        <taxon>Spirosomataceae</taxon>
        <taxon>Larkinella</taxon>
    </lineage>
</organism>
<evidence type="ECO:0000313" key="2">
    <source>
        <dbReference type="EMBL" id="RRB07873.1"/>
    </source>
</evidence>